<proteinExistence type="inferred from homology"/>
<dbReference type="RefSeq" id="WP_245757340.1">
    <property type="nucleotide sequence ID" value="NZ_FNON01000003.1"/>
</dbReference>
<dbReference type="STRING" id="589385.SAMN05421504_103403"/>
<keyword evidence="3" id="KW-1185">Reference proteome</keyword>
<accession>A0A1H3DI50</accession>
<evidence type="ECO:0000313" key="2">
    <source>
        <dbReference type="EMBL" id="SDX66095.1"/>
    </source>
</evidence>
<sequence>MTVSVGRSGGVTVVLFSSVTGAAVDFRGDPVGTRETDLLGPENLVQRIDALCFSSGGPAGLAAADGALRWLSEHGRGFPVGALAHEVVPIVPAVTVASGALGTAEDGYAACEAARDLAVQAEVWALAVGSTGVVVVDAVLSKTECKRLTVSAQDGLIRATGRGGTVFAVATGPRELPSEVMPRAVALNALCTEAARAFEVSISTDGRAPSST</sequence>
<dbReference type="Proteomes" id="UP000199515">
    <property type="component" value="Unassembled WGS sequence"/>
</dbReference>
<comment type="similarity">
    <text evidence="1">Belongs to the peptidase S58 family.</text>
</comment>
<name>A0A1H3DI50_9PSEU</name>
<dbReference type="GO" id="GO:0004177">
    <property type="term" value="F:aminopeptidase activity"/>
    <property type="evidence" value="ECO:0007669"/>
    <property type="project" value="TreeGrafter"/>
</dbReference>
<dbReference type="Gene3D" id="3.60.70.12">
    <property type="entry name" value="L-amino peptidase D-ALA esterase/amidase"/>
    <property type="match status" value="2"/>
</dbReference>
<dbReference type="SUPFAM" id="SSF56266">
    <property type="entry name" value="DmpA/ArgJ-like"/>
    <property type="match status" value="1"/>
</dbReference>
<dbReference type="PANTHER" id="PTHR36512:SF3">
    <property type="entry name" value="BLR5678 PROTEIN"/>
    <property type="match status" value="1"/>
</dbReference>
<organism evidence="2 3">
    <name type="scientific">Amycolatopsis xylanica</name>
    <dbReference type="NCBI Taxonomy" id="589385"/>
    <lineage>
        <taxon>Bacteria</taxon>
        <taxon>Bacillati</taxon>
        <taxon>Actinomycetota</taxon>
        <taxon>Actinomycetes</taxon>
        <taxon>Pseudonocardiales</taxon>
        <taxon>Pseudonocardiaceae</taxon>
        <taxon>Amycolatopsis</taxon>
    </lineage>
</organism>
<reference evidence="2 3" key="1">
    <citation type="submission" date="2016-10" db="EMBL/GenBank/DDBJ databases">
        <authorList>
            <person name="de Groot N.N."/>
        </authorList>
    </citation>
    <scope>NUCLEOTIDE SEQUENCE [LARGE SCALE GENOMIC DNA]</scope>
    <source>
        <strain evidence="2 3">CPCC 202699</strain>
    </source>
</reference>
<protein>
    <submittedName>
        <fullName evidence="2">Peptidase family S58</fullName>
    </submittedName>
</protein>
<dbReference type="PANTHER" id="PTHR36512">
    <property type="entry name" value="D-AMINOPEPTIDASE"/>
    <property type="match status" value="1"/>
</dbReference>
<dbReference type="EMBL" id="FNON01000003">
    <property type="protein sequence ID" value="SDX66095.1"/>
    <property type="molecule type" value="Genomic_DNA"/>
</dbReference>
<dbReference type="AlphaFoldDB" id="A0A1H3DI50"/>
<gene>
    <name evidence="2" type="ORF">SAMN05421504_103403</name>
</gene>
<dbReference type="InterPro" id="IPR016117">
    <property type="entry name" value="ArgJ-like_dom_sf"/>
</dbReference>
<evidence type="ECO:0000256" key="1">
    <source>
        <dbReference type="ARBA" id="ARBA00007068"/>
    </source>
</evidence>
<dbReference type="InterPro" id="IPR005321">
    <property type="entry name" value="Peptidase_S58_DmpA"/>
</dbReference>
<evidence type="ECO:0000313" key="3">
    <source>
        <dbReference type="Proteomes" id="UP000199515"/>
    </source>
</evidence>
<dbReference type="Pfam" id="PF03576">
    <property type="entry name" value="Peptidase_S58"/>
    <property type="match status" value="1"/>
</dbReference>